<proteinExistence type="predicted"/>
<protein>
    <recommendedName>
        <fullName evidence="2">Transposase IS204/IS1001/IS1096/IS1165 DDE domain-containing protein</fullName>
    </recommendedName>
</protein>
<gene>
    <name evidence="1" type="ORF">S06H3_04988</name>
</gene>
<evidence type="ECO:0008006" key="2">
    <source>
        <dbReference type="Google" id="ProtNLM"/>
    </source>
</evidence>
<dbReference type="InterPro" id="IPR009620">
    <property type="entry name" value="UPF0236"/>
</dbReference>
<dbReference type="EMBL" id="BARV01001805">
    <property type="protein sequence ID" value="GAI00310.1"/>
    <property type="molecule type" value="Genomic_DNA"/>
</dbReference>
<organism evidence="1">
    <name type="scientific">marine sediment metagenome</name>
    <dbReference type="NCBI Taxonomy" id="412755"/>
    <lineage>
        <taxon>unclassified sequences</taxon>
        <taxon>metagenomes</taxon>
        <taxon>ecological metagenomes</taxon>
    </lineage>
</organism>
<dbReference type="Pfam" id="PF06782">
    <property type="entry name" value="UPF0236"/>
    <property type="match status" value="1"/>
</dbReference>
<dbReference type="AlphaFoldDB" id="X1LCZ6"/>
<evidence type="ECO:0000313" key="1">
    <source>
        <dbReference type="EMBL" id="GAI00310.1"/>
    </source>
</evidence>
<name>X1LCZ6_9ZZZZ</name>
<reference evidence="1" key="1">
    <citation type="journal article" date="2014" name="Front. Microbiol.">
        <title>High frequency of phylogenetically diverse reductive dehalogenase-homologous genes in deep subseafloor sedimentary metagenomes.</title>
        <authorList>
            <person name="Kawai M."/>
            <person name="Futagami T."/>
            <person name="Toyoda A."/>
            <person name="Takaki Y."/>
            <person name="Nishi S."/>
            <person name="Hori S."/>
            <person name="Arai W."/>
            <person name="Tsubouchi T."/>
            <person name="Morono Y."/>
            <person name="Uchiyama I."/>
            <person name="Ito T."/>
            <person name="Fujiyama A."/>
            <person name="Inagaki F."/>
            <person name="Takami H."/>
        </authorList>
    </citation>
    <scope>NUCLEOTIDE SEQUENCE</scope>
    <source>
        <strain evidence="1">Expedition CK06-06</strain>
    </source>
</reference>
<accession>X1LCZ6</accession>
<feature type="non-terminal residue" evidence="1">
    <location>
        <position position="1"/>
    </location>
</feature>
<sequence>DIDGYLRNKRERGKLKNTGKREKYFLTRFGDILYSRTRYKDKKGKSRYLLDEALSINKNQRISLCRARIECFLASLSSYREVVEGIRLLIGGPRCHEAIRQSVIKEGKLIIENQEKKLKQIENLNYPDKEAPDTAYMEADATYISLQHRGKKKKKMEVKLGVGYTGKEARYKSGKSKRLKEKFTFIGIGKGFMRNLSLLAEERLSLSKVKKVIFGGDGDSWITSGIKDYFSSATYILDLYHLYKKFKECLPKRKEEQKVIKDLLLSNQIDKGLSVVDQLSRYPYDFKEKDNLTKLYTYISRNRQGITNQFKLKDKFNLRVANTVMSNE</sequence>
<comment type="caution">
    <text evidence="1">The sequence shown here is derived from an EMBL/GenBank/DDBJ whole genome shotgun (WGS) entry which is preliminary data.</text>
</comment>